<dbReference type="AlphaFoldDB" id="X1NFP1"/>
<feature type="non-terminal residue" evidence="1">
    <location>
        <position position="67"/>
    </location>
</feature>
<dbReference type="EMBL" id="BARV01006863">
    <property type="protein sequence ID" value="GAI17464.1"/>
    <property type="molecule type" value="Genomic_DNA"/>
</dbReference>
<accession>X1NFP1</accession>
<name>X1NFP1_9ZZZZ</name>
<organism evidence="1">
    <name type="scientific">marine sediment metagenome</name>
    <dbReference type="NCBI Taxonomy" id="412755"/>
    <lineage>
        <taxon>unclassified sequences</taxon>
        <taxon>metagenomes</taxon>
        <taxon>ecological metagenomes</taxon>
    </lineage>
</organism>
<comment type="caution">
    <text evidence="1">The sequence shown here is derived from an EMBL/GenBank/DDBJ whole genome shotgun (WGS) entry which is preliminary data.</text>
</comment>
<reference evidence="1" key="1">
    <citation type="journal article" date="2014" name="Front. Microbiol.">
        <title>High frequency of phylogenetically diverse reductive dehalogenase-homologous genes in deep subseafloor sedimentary metagenomes.</title>
        <authorList>
            <person name="Kawai M."/>
            <person name="Futagami T."/>
            <person name="Toyoda A."/>
            <person name="Takaki Y."/>
            <person name="Nishi S."/>
            <person name="Hori S."/>
            <person name="Arai W."/>
            <person name="Tsubouchi T."/>
            <person name="Morono Y."/>
            <person name="Uchiyama I."/>
            <person name="Ito T."/>
            <person name="Fujiyama A."/>
            <person name="Inagaki F."/>
            <person name="Takami H."/>
        </authorList>
    </citation>
    <scope>NUCLEOTIDE SEQUENCE</scope>
    <source>
        <strain evidence="1">Expedition CK06-06</strain>
    </source>
</reference>
<evidence type="ECO:0000313" key="1">
    <source>
        <dbReference type="EMBL" id="GAI17464.1"/>
    </source>
</evidence>
<gene>
    <name evidence="1" type="ORF">S06H3_14044</name>
</gene>
<sequence>MKKLNSKKLERIRVSSEELNRRKEINKIWLSSMVSLLEKFISKIKKKDFFISFIDSDRVVLRTISPG</sequence>
<protein>
    <submittedName>
        <fullName evidence="1">Uncharacterized protein</fullName>
    </submittedName>
</protein>
<proteinExistence type="predicted"/>